<dbReference type="InterPro" id="IPR003163">
    <property type="entry name" value="Tscrpt_reg_HTH_APSES-type"/>
</dbReference>
<protein>
    <submittedName>
        <fullName evidence="10">ANK-repeat protein MBP1</fullName>
    </submittedName>
</protein>
<dbReference type="PROSITE" id="PS50297">
    <property type="entry name" value="ANK_REP_REGION"/>
    <property type="match status" value="2"/>
</dbReference>
<accession>A0A166V674</accession>
<evidence type="ECO:0000256" key="4">
    <source>
        <dbReference type="ARBA" id="ARBA00023043"/>
    </source>
</evidence>
<dbReference type="SMART" id="SM00248">
    <property type="entry name" value="ANK"/>
    <property type="match status" value="3"/>
</dbReference>
<dbReference type="GO" id="GO:0030435">
    <property type="term" value="P:sporulation resulting in formation of a cellular spore"/>
    <property type="evidence" value="ECO:0007669"/>
    <property type="project" value="UniProtKB-KW"/>
</dbReference>
<dbReference type="InterPro" id="IPR002110">
    <property type="entry name" value="Ankyrin_rpt"/>
</dbReference>
<dbReference type="Gene3D" id="3.10.260.10">
    <property type="entry name" value="Transcription regulator HTH, APSES-type DNA-binding domain"/>
    <property type="match status" value="1"/>
</dbReference>
<evidence type="ECO:0000256" key="2">
    <source>
        <dbReference type="ARBA" id="ARBA00022737"/>
    </source>
</evidence>
<name>A0A166V674_9HYPO</name>
<dbReference type="Pfam" id="PF00023">
    <property type="entry name" value="Ank"/>
    <property type="match status" value="2"/>
</dbReference>
<keyword evidence="4 6" id="KW-0040">ANK repeat</keyword>
<evidence type="ECO:0000259" key="9">
    <source>
        <dbReference type="PROSITE" id="PS51299"/>
    </source>
</evidence>
<keyword evidence="3" id="KW-0749">Sporulation</keyword>
<dbReference type="PROSITE" id="PS51299">
    <property type="entry name" value="HTH_APSES"/>
    <property type="match status" value="1"/>
</dbReference>
<dbReference type="OrthoDB" id="6718656at2759"/>
<feature type="region of interest" description="Disordered" evidence="8">
    <location>
        <begin position="114"/>
        <end position="153"/>
    </location>
</feature>
<evidence type="ECO:0000256" key="6">
    <source>
        <dbReference type="PROSITE-ProRule" id="PRU00023"/>
    </source>
</evidence>
<dbReference type="GO" id="GO:0048315">
    <property type="term" value="P:conidium formation"/>
    <property type="evidence" value="ECO:0007669"/>
    <property type="project" value="UniProtKB-KW"/>
</dbReference>
<dbReference type="PANTHER" id="PTHR43828">
    <property type="entry name" value="ASPARAGINASE"/>
    <property type="match status" value="1"/>
</dbReference>
<feature type="repeat" description="ANK" evidence="6">
    <location>
        <begin position="378"/>
        <end position="410"/>
    </location>
</feature>
<evidence type="ECO:0000256" key="5">
    <source>
        <dbReference type="ARBA" id="ARBA00023321"/>
    </source>
</evidence>
<dbReference type="GO" id="GO:0030907">
    <property type="term" value="C:MBF transcription complex"/>
    <property type="evidence" value="ECO:0007669"/>
    <property type="project" value="TreeGrafter"/>
</dbReference>
<keyword evidence="11" id="KW-1185">Reference proteome</keyword>
<feature type="domain" description="HTH APSES-type" evidence="9">
    <location>
        <begin position="16"/>
        <end position="125"/>
    </location>
</feature>
<dbReference type="Proteomes" id="UP000078544">
    <property type="component" value="Unassembled WGS sequence"/>
</dbReference>
<dbReference type="SUPFAM" id="SSF54616">
    <property type="entry name" value="DNA-binding domain of Mlu1-box binding protein MBP1"/>
    <property type="match status" value="1"/>
</dbReference>
<reference evidence="10 11" key="1">
    <citation type="journal article" date="2016" name="Genome Biol. Evol.">
        <title>Divergent and convergent evolution of fungal pathogenicity.</title>
        <authorList>
            <person name="Shang Y."/>
            <person name="Xiao G."/>
            <person name="Zheng P."/>
            <person name="Cen K."/>
            <person name="Zhan S."/>
            <person name="Wang C."/>
        </authorList>
    </citation>
    <scope>NUCLEOTIDE SEQUENCE [LARGE SCALE GENOMIC DNA]</scope>
    <source>
        <strain evidence="10 11">RCEF 2490</strain>
    </source>
</reference>
<dbReference type="AlphaFoldDB" id="A0A166V674"/>
<gene>
    <name evidence="10" type="ORF">AAL_00778</name>
</gene>
<keyword evidence="2" id="KW-0677">Repeat</keyword>
<evidence type="ECO:0000256" key="1">
    <source>
        <dbReference type="ARBA" id="ARBA00004123"/>
    </source>
</evidence>
<organism evidence="10 11">
    <name type="scientific">Moelleriella libera RCEF 2490</name>
    <dbReference type="NCBI Taxonomy" id="1081109"/>
    <lineage>
        <taxon>Eukaryota</taxon>
        <taxon>Fungi</taxon>
        <taxon>Dikarya</taxon>
        <taxon>Ascomycota</taxon>
        <taxon>Pezizomycotina</taxon>
        <taxon>Sordariomycetes</taxon>
        <taxon>Hypocreomycetidae</taxon>
        <taxon>Hypocreales</taxon>
        <taxon>Clavicipitaceae</taxon>
        <taxon>Moelleriella</taxon>
    </lineage>
</organism>
<sequence>MVKAVAAPAAATGPGVYSATYSGIPVYEYQFGNDLKEHVMRRRHDDWINATHILKAAGFDKPARTRILERDVQKDVHEKIQGGYGKYQGTWIPLEAGEALAQRHSVYDRLQPIFEFTPGNESPPPAPRHATKPKTSRNKPQQQPPPPPKWGANTVVARHEEGENGDAMMVEDDTPDNLTVASASYMAEDDRYDISYNSSALRKTKREANLKDFTEQQHAIYGDELLDYFMLSMNEQPAIKPEPPANFQPDWPIDAEHHTALHWASSMGDLDVIKQLIRFNANVGVQNIRGETPFMRSVTFSNCFERQSFLEVMRELFDTVAARDKSGCTVIHHAAVMKVGRVFTSQAARYYLDLILTELSNHVDHRTFQQLIDAQDQNGNTALHLAAKKNARKSIRALLGRNASSDIPNQEGEIAADLIKELNAVTKQRASQRSSSPFAPDSRKRPAFRDALAEKPANASYQSSAASTLHSQISPMMMERLDDLAKSYEEEWQGKDEAEAEARRILANTQQELRLARQQIRDLEGQLESEEVASQVMSDANIVKHQVLQLLARRNRFHIHQAVDAELSKANGDGTQDDSHEERLALARKLCEMLAEQRQAESDYADALGMIGVGDQIEKYRKLLKQCLDTEDEENLDSNLDYIIEMMEEEQDVPGANGLVPPVAESVDFAIAM</sequence>
<keyword evidence="7" id="KW-0175">Coiled coil</keyword>
<evidence type="ECO:0000256" key="3">
    <source>
        <dbReference type="ARBA" id="ARBA00022969"/>
    </source>
</evidence>
<dbReference type="SMART" id="SM01252">
    <property type="entry name" value="KilA-N"/>
    <property type="match status" value="1"/>
</dbReference>
<feature type="compositionally biased region" description="Polar residues" evidence="8">
    <location>
        <begin position="427"/>
        <end position="437"/>
    </location>
</feature>
<comment type="caution">
    <text evidence="10">The sequence shown here is derived from an EMBL/GenBank/DDBJ whole genome shotgun (WGS) entry which is preliminary data.</text>
</comment>
<dbReference type="GO" id="GO:0001228">
    <property type="term" value="F:DNA-binding transcription activator activity, RNA polymerase II-specific"/>
    <property type="evidence" value="ECO:0007669"/>
    <property type="project" value="UniProtKB-ARBA"/>
</dbReference>
<dbReference type="InterPro" id="IPR051642">
    <property type="entry name" value="SWI6-like"/>
</dbReference>
<dbReference type="STRING" id="1081109.A0A166V674"/>
<evidence type="ECO:0000313" key="11">
    <source>
        <dbReference type="Proteomes" id="UP000078544"/>
    </source>
</evidence>
<dbReference type="GO" id="GO:0033309">
    <property type="term" value="C:SBF transcription complex"/>
    <property type="evidence" value="ECO:0007669"/>
    <property type="project" value="TreeGrafter"/>
</dbReference>
<dbReference type="GO" id="GO:0003677">
    <property type="term" value="F:DNA binding"/>
    <property type="evidence" value="ECO:0007669"/>
    <property type="project" value="InterPro"/>
</dbReference>
<comment type="subcellular location">
    <subcellularLocation>
        <location evidence="1">Nucleus</location>
    </subcellularLocation>
</comment>
<dbReference type="PANTHER" id="PTHR43828:SF15">
    <property type="entry name" value="TRANSCRIPTION FACTOR MBP1"/>
    <property type="match status" value="1"/>
</dbReference>
<evidence type="ECO:0000256" key="8">
    <source>
        <dbReference type="SAM" id="MobiDB-lite"/>
    </source>
</evidence>
<evidence type="ECO:0000313" key="10">
    <source>
        <dbReference type="EMBL" id="OAA33313.1"/>
    </source>
</evidence>
<feature type="coiled-coil region" evidence="7">
    <location>
        <begin position="499"/>
        <end position="533"/>
    </location>
</feature>
<feature type="repeat" description="ANK" evidence="6">
    <location>
        <begin position="256"/>
        <end position="288"/>
    </location>
</feature>
<evidence type="ECO:0000256" key="7">
    <source>
        <dbReference type="SAM" id="Coils"/>
    </source>
</evidence>
<dbReference type="InterPro" id="IPR036770">
    <property type="entry name" value="Ankyrin_rpt-contain_sf"/>
</dbReference>
<dbReference type="InterPro" id="IPR018004">
    <property type="entry name" value="KilA/APSES_HTH"/>
</dbReference>
<dbReference type="Pfam" id="PF04383">
    <property type="entry name" value="KilA-N"/>
    <property type="match status" value="1"/>
</dbReference>
<dbReference type="PROSITE" id="PS50088">
    <property type="entry name" value="ANK_REPEAT"/>
    <property type="match status" value="2"/>
</dbReference>
<dbReference type="Gene3D" id="1.25.40.20">
    <property type="entry name" value="Ankyrin repeat-containing domain"/>
    <property type="match status" value="1"/>
</dbReference>
<feature type="region of interest" description="Disordered" evidence="8">
    <location>
        <begin position="427"/>
        <end position="446"/>
    </location>
</feature>
<dbReference type="EMBL" id="AZGY01000001">
    <property type="protein sequence ID" value="OAA33313.1"/>
    <property type="molecule type" value="Genomic_DNA"/>
</dbReference>
<proteinExistence type="predicted"/>
<dbReference type="FunFam" id="3.10.260.10:FF:000001">
    <property type="entry name" value="APSES transcription factor (MbpA)"/>
    <property type="match status" value="1"/>
</dbReference>
<dbReference type="InterPro" id="IPR036887">
    <property type="entry name" value="HTH_APSES_sf"/>
</dbReference>
<keyword evidence="5" id="KW-0183">Conidiation</keyword>
<dbReference type="SUPFAM" id="SSF48403">
    <property type="entry name" value="Ankyrin repeat"/>
    <property type="match status" value="1"/>
</dbReference>